<evidence type="ECO:0000313" key="1">
    <source>
        <dbReference type="EMBL" id="JAD26197.1"/>
    </source>
</evidence>
<reference evidence="1" key="2">
    <citation type="journal article" date="2015" name="Data Brief">
        <title>Shoot transcriptome of the giant reed, Arundo donax.</title>
        <authorList>
            <person name="Barrero R.A."/>
            <person name="Guerrero F.D."/>
            <person name="Moolhuijzen P."/>
            <person name="Goolsby J.A."/>
            <person name="Tidwell J."/>
            <person name="Bellgard S.E."/>
            <person name="Bellgard M.I."/>
        </authorList>
    </citation>
    <scope>NUCLEOTIDE SEQUENCE</scope>
    <source>
        <tissue evidence="1">Shoot tissue taken approximately 20 cm above the soil surface</tissue>
    </source>
</reference>
<accession>A0A0A8YUB1</accession>
<reference evidence="1" key="1">
    <citation type="submission" date="2014-09" db="EMBL/GenBank/DDBJ databases">
        <authorList>
            <person name="Magalhaes I.L.F."/>
            <person name="Oliveira U."/>
            <person name="Santos F.R."/>
            <person name="Vidigal T.H.D.A."/>
            <person name="Brescovit A.D."/>
            <person name="Santos A.J."/>
        </authorList>
    </citation>
    <scope>NUCLEOTIDE SEQUENCE</scope>
    <source>
        <tissue evidence="1">Shoot tissue taken approximately 20 cm above the soil surface</tissue>
    </source>
</reference>
<sequence length="92" mass="10355">MSRSAPYPSFQTSLYKYFAESFDVHVGLSGEHSSPWSNIRSSDALKGFTVRSFGEYKITHVGLSSECSLKYMLLFFGLRSNITTNLLSYLVP</sequence>
<dbReference type="AlphaFoldDB" id="A0A0A8YUB1"/>
<organism evidence="1">
    <name type="scientific">Arundo donax</name>
    <name type="common">Giant reed</name>
    <name type="synonym">Donax arundinaceus</name>
    <dbReference type="NCBI Taxonomy" id="35708"/>
    <lineage>
        <taxon>Eukaryota</taxon>
        <taxon>Viridiplantae</taxon>
        <taxon>Streptophyta</taxon>
        <taxon>Embryophyta</taxon>
        <taxon>Tracheophyta</taxon>
        <taxon>Spermatophyta</taxon>
        <taxon>Magnoliopsida</taxon>
        <taxon>Liliopsida</taxon>
        <taxon>Poales</taxon>
        <taxon>Poaceae</taxon>
        <taxon>PACMAD clade</taxon>
        <taxon>Arundinoideae</taxon>
        <taxon>Arundineae</taxon>
        <taxon>Arundo</taxon>
    </lineage>
</organism>
<protein>
    <submittedName>
        <fullName evidence="1">Uncharacterized protein</fullName>
    </submittedName>
</protein>
<dbReference type="EMBL" id="GBRH01271698">
    <property type="protein sequence ID" value="JAD26197.1"/>
    <property type="molecule type" value="Transcribed_RNA"/>
</dbReference>
<name>A0A0A8YUB1_ARUDO</name>
<proteinExistence type="predicted"/>